<feature type="region of interest" description="Disordered" evidence="1">
    <location>
        <begin position="47"/>
        <end position="119"/>
    </location>
</feature>
<accession>A8PDK2</accession>
<keyword evidence="3" id="KW-1185">Reference proteome</keyword>
<feature type="region of interest" description="Disordered" evidence="1">
    <location>
        <begin position="1"/>
        <end position="27"/>
    </location>
</feature>
<dbReference type="RefSeq" id="XP_001840614.2">
    <property type="nucleotide sequence ID" value="XM_001840562.2"/>
</dbReference>
<dbReference type="EMBL" id="AACS02000006">
    <property type="protein sequence ID" value="EAU81180.2"/>
    <property type="molecule type" value="Genomic_DNA"/>
</dbReference>
<organism evidence="2 3">
    <name type="scientific">Coprinopsis cinerea (strain Okayama-7 / 130 / ATCC MYA-4618 / FGSC 9003)</name>
    <name type="common">Inky cap fungus</name>
    <name type="synonym">Hormographiella aspergillata</name>
    <dbReference type="NCBI Taxonomy" id="240176"/>
    <lineage>
        <taxon>Eukaryota</taxon>
        <taxon>Fungi</taxon>
        <taxon>Dikarya</taxon>
        <taxon>Basidiomycota</taxon>
        <taxon>Agaricomycotina</taxon>
        <taxon>Agaricomycetes</taxon>
        <taxon>Agaricomycetidae</taxon>
        <taxon>Agaricales</taxon>
        <taxon>Agaricineae</taxon>
        <taxon>Psathyrellaceae</taxon>
        <taxon>Coprinopsis</taxon>
    </lineage>
</organism>
<feature type="compositionally biased region" description="Basic residues" evidence="1">
    <location>
        <begin position="191"/>
        <end position="200"/>
    </location>
</feature>
<evidence type="ECO:0000256" key="1">
    <source>
        <dbReference type="SAM" id="MobiDB-lite"/>
    </source>
</evidence>
<protein>
    <submittedName>
        <fullName evidence="2">Uncharacterized protein</fullName>
    </submittedName>
</protein>
<evidence type="ECO:0000313" key="3">
    <source>
        <dbReference type="Proteomes" id="UP000001861"/>
    </source>
</evidence>
<proteinExistence type="predicted"/>
<feature type="region of interest" description="Disordered" evidence="1">
    <location>
        <begin position="142"/>
        <end position="200"/>
    </location>
</feature>
<evidence type="ECO:0000313" key="2">
    <source>
        <dbReference type="EMBL" id="EAU81180.2"/>
    </source>
</evidence>
<feature type="compositionally biased region" description="Acidic residues" evidence="1">
    <location>
        <begin position="178"/>
        <end position="187"/>
    </location>
</feature>
<feature type="compositionally biased region" description="Pro residues" evidence="1">
    <location>
        <begin position="73"/>
        <end position="87"/>
    </location>
</feature>
<sequence>MTLQHRRHSSPLTTNSPLSDFPTTSLTAPINSAEFDTFLSSMNLVPASSSQIPHAGPSAWASDLSGSTWALPPLHPPPSSQEPPSPQAPLSIAINPGDALAMGTASSADGATGQPSGSVSIGLAEASSSSLATVAIPPTRRISSRKRAQVDFRPRLVAGGKRSPKEKKKHGWDIVDVGSDEEDEDPLDAIHKRKRRKGTN</sequence>
<gene>
    <name evidence="2" type="ORF">CC1G_11262</name>
</gene>
<dbReference type="HOGENOM" id="CLU_1366191_0_0_1"/>
<dbReference type="AlphaFoldDB" id="A8PDK2"/>
<dbReference type="KEGG" id="cci:CC1G_11262"/>
<comment type="caution">
    <text evidence="2">The sequence shown here is derived from an EMBL/GenBank/DDBJ whole genome shotgun (WGS) entry which is preliminary data.</text>
</comment>
<dbReference type="InParanoid" id="A8PDK2"/>
<feature type="compositionally biased region" description="Polar residues" evidence="1">
    <location>
        <begin position="10"/>
        <end position="27"/>
    </location>
</feature>
<reference evidence="2 3" key="1">
    <citation type="journal article" date="2010" name="Proc. Natl. Acad. Sci. U.S.A.">
        <title>Insights into evolution of multicellular fungi from the assembled chromosomes of the mushroom Coprinopsis cinerea (Coprinus cinereus).</title>
        <authorList>
            <person name="Stajich J.E."/>
            <person name="Wilke S.K."/>
            <person name="Ahren D."/>
            <person name="Au C.H."/>
            <person name="Birren B.W."/>
            <person name="Borodovsky M."/>
            <person name="Burns C."/>
            <person name="Canback B."/>
            <person name="Casselton L.A."/>
            <person name="Cheng C.K."/>
            <person name="Deng J."/>
            <person name="Dietrich F.S."/>
            <person name="Fargo D.C."/>
            <person name="Farman M.L."/>
            <person name="Gathman A.C."/>
            <person name="Goldberg J."/>
            <person name="Guigo R."/>
            <person name="Hoegger P.J."/>
            <person name="Hooker J.B."/>
            <person name="Huggins A."/>
            <person name="James T.Y."/>
            <person name="Kamada T."/>
            <person name="Kilaru S."/>
            <person name="Kodira C."/>
            <person name="Kues U."/>
            <person name="Kupfer D."/>
            <person name="Kwan H.S."/>
            <person name="Lomsadze A."/>
            <person name="Li W."/>
            <person name="Lilly W.W."/>
            <person name="Ma L.J."/>
            <person name="Mackey A.J."/>
            <person name="Manning G."/>
            <person name="Martin F."/>
            <person name="Muraguchi H."/>
            <person name="Natvig D.O."/>
            <person name="Palmerini H."/>
            <person name="Ramesh M.A."/>
            <person name="Rehmeyer C.J."/>
            <person name="Roe B.A."/>
            <person name="Shenoy N."/>
            <person name="Stanke M."/>
            <person name="Ter-Hovhannisyan V."/>
            <person name="Tunlid A."/>
            <person name="Velagapudi R."/>
            <person name="Vision T.J."/>
            <person name="Zeng Q."/>
            <person name="Zolan M.E."/>
            <person name="Pukkila P.J."/>
        </authorList>
    </citation>
    <scope>NUCLEOTIDE SEQUENCE [LARGE SCALE GENOMIC DNA]</scope>
    <source>
        <strain evidence="3">Okayama-7 / 130 / ATCC MYA-4618 / FGSC 9003</strain>
    </source>
</reference>
<dbReference type="Proteomes" id="UP000001861">
    <property type="component" value="Unassembled WGS sequence"/>
</dbReference>
<dbReference type="GeneID" id="6017264"/>
<name>A8PDK2_COPC7</name>
<dbReference type="VEuPathDB" id="FungiDB:CC1G_11262"/>
<feature type="compositionally biased region" description="Polar residues" evidence="1">
    <location>
        <begin position="104"/>
        <end position="119"/>
    </location>
</feature>